<name>A0A9E2L1H3_9SPIR</name>
<comment type="catalytic activity">
    <reaction evidence="3">
        <text>L-methionyl-[protein] + [thioredoxin]-disulfide + H2O = L-methionyl-(R)-S-oxide-[protein] + [thioredoxin]-dithiol</text>
        <dbReference type="Rhea" id="RHEA:24164"/>
        <dbReference type="Rhea" id="RHEA-COMP:10698"/>
        <dbReference type="Rhea" id="RHEA-COMP:10700"/>
        <dbReference type="Rhea" id="RHEA-COMP:12313"/>
        <dbReference type="Rhea" id="RHEA-COMP:12314"/>
        <dbReference type="ChEBI" id="CHEBI:15377"/>
        <dbReference type="ChEBI" id="CHEBI:16044"/>
        <dbReference type="ChEBI" id="CHEBI:29950"/>
        <dbReference type="ChEBI" id="CHEBI:45764"/>
        <dbReference type="ChEBI" id="CHEBI:50058"/>
        <dbReference type="EC" id="1.8.4.12"/>
    </reaction>
</comment>
<gene>
    <name evidence="6" type="ORF">IAA16_00735</name>
</gene>
<organism evidence="6 7">
    <name type="scientific">Candidatus Treponema excrementipullorum</name>
    <dbReference type="NCBI Taxonomy" id="2838768"/>
    <lineage>
        <taxon>Bacteria</taxon>
        <taxon>Pseudomonadati</taxon>
        <taxon>Spirochaetota</taxon>
        <taxon>Spirochaetia</taxon>
        <taxon>Spirochaetales</taxon>
        <taxon>Treponemataceae</taxon>
        <taxon>Treponema</taxon>
    </lineage>
</organism>
<keyword evidence="2 6" id="KW-0560">Oxidoreductase</keyword>
<evidence type="ECO:0000313" key="6">
    <source>
        <dbReference type="EMBL" id="MBU3849073.1"/>
    </source>
</evidence>
<dbReference type="SUPFAM" id="SSF51316">
    <property type="entry name" value="Mss4-like"/>
    <property type="match status" value="1"/>
</dbReference>
<dbReference type="EMBL" id="JAHLFV010000016">
    <property type="protein sequence ID" value="MBU3849073.1"/>
    <property type="molecule type" value="Genomic_DNA"/>
</dbReference>
<evidence type="ECO:0000256" key="4">
    <source>
        <dbReference type="SAM" id="MobiDB-lite"/>
    </source>
</evidence>
<proteinExistence type="predicted"/>
<dbReference type="Gene3D" id="2.170.150.20">
    <property type="entry name" value="Peptide methionine sulfoxide reductase"/>
    <property type="match status" value="1"/>
</dbReference>
<feature type="compositionally biased region" description="Basic and acidic residues" evidence="4">
    <location>
        <begin position="1"/>
        <end position="11"/>
    </location>
</feature>
<dbReference type="EC" id="1.8.4.12" evidence="1"/>
<dbReference type="GO" id="GO:0030091">
    <property type="term" value="P:protein repair"/>
    <property type="evidence" value="ECO:0007669"/>
    <property type="project" value="InterPro"/>
</dbReference>
<dbReference type="PANTHER" id="PTHR10173:SF52">
    <property type="entry name" value="METHIONINE-R-SULFOXIDE REDUCTASE B1"/>
    <property type="match status" value="1"/>
</dbReference>
<comment type="caution">
    <text evidence="6">The sequence shown here is derived from an EMBL/GenBank/DDBJ whole genome shotgun (WGS) entry which is preliminary data.</text>
</comment>
<dbReference type="Proteomes" id="UP000823914">
    <property type="component" value="Unassembled WGS sequence"/>
</dbReference>
<dbReference type="AlphaFoldDB" id="A0A9E2L1H3"/>
<protein>
    <recommendedName>
        <fullName evidence="1">peptide-methionine (R)-S-oxide reductase</fullName>
        <ecNumber evidence="1">1.8.4.12</ecNumber>
    </recommendedName>
</protein>
<dbReference type="Pfam" id="PF01641">
    <property type="entry name" value="SelR"/>
    <property type="match status" value="1"/>
</dbReference>
<evidence type="ECO:0000256" key="3">
    <source>
        <dbReference type="ARBA" id="ARBA00048488"/>
    </source>
</evidence>
<dbReference type="GO" id="GO:0033743">
    <property type="term" value="F:peptide-methionine (R)-S-oxide reductase activity"/>
    <property type="evidence" value="ECO:0007669"/>
    <property type="project" value="UniProtKB-EC"/>
</dbReference>
<dbReference type="PANTHER" id="PTHR10173">
    <property type="entry name" value="METHIONINE SULFOXIDE REDUCTASE"/>
    <property type="match status" value="1"/>
</dbReference>
<feature type="compositionally biased region" description="Basic and acidic residues" evidence="4">
    <location>
        <begin position="27"/>
        <end position="36"/>
    </location>
</feature>
<dbReference type="GO" id="GO:0006979">
    <property type="term" value="P:response to oxidative stress"/>
    <property type="evidence" value="ECO:0007669"/>
    <property type="project" value="InterPro"/>
</dbReference>
<dbReference type="InterPro" id="IPR011057">
    <property type="entry name" value="Mss4-like_sf"/>
</dbReference>
<feature type="region of interest" description="Disordered" evidence="4">
    <location>
        <begin position="1"/>
        <end position="63"/>
    </location>
</feature>
<sequence length="145" mass="16545">MGNHQTKEHEFPNGIITAAGQNKKRSRQEQHVHAQERNQYLAASSVRQHRIGSQRRGGDGTQNRFFCENTEKILRKKEDDNGGYGMKRIEVRSRAGNSHLGHVFTGDLESPNGIRYCINSASLRFIPYAKMESEGYGYLMSLFEK</sequence>
<evidence type="ECO:0000256" key="1">
    <source>
        <dbReference type="ARBA" id="ARBA00012499"/>
    </source>
</evidence>
<reference evidence="6" key="2">
    <citation type="submission" date="2021-04" db="EMBL/GenBank/DDBJ databases">
        <authorList>
            <person name="Gilroy R."/>
        </authorList>
    </citation>
    <scope>NUCLEOTIDE SEQUENCE</scope>
    <source>
        <strain evidence="6">Gambia15-2214</strain>
    </source>
</reference>
<feature type="domain" description="MsrB" evidence="5">
    <location>
        <begin position="65"/>
        <end position="128"/>
    </location>
</feature>
<evidence type="ECO:0000256" key="2">
    <source>
        <dbReference type="ARBA" id="ARBA00023002"/>
    </source>
</evidence>
<evidence type="ECO:0000313" key="7">
    <source>
        <dbReference type="Proteomes" id="UP000823914"/>
    </source>
</evidence>
<evidence type="ECO:0000259" key="5">
    <source>
        <dbReference type="PROSITE" id="PS51790"/>
    </source>
</evidence>
<accession>A0A9E2L1H3</accession>
<dbReference type="InterPro" id="IPR028427">
    <property type="entry name" value="Met_Sox_Rdtase_MsrB"/>
</dbReference>
<feature type="compositionally biased region" description="Polar residues" evidence="4">
    <location>
        <begin position="37"/>
        <end position="46"/>
    </location>
</feature>
<reference evidence="6" key="1">
    <citation type="journal article" date="2021" name="PeerJ">
        <title>Extensive microbial diversity within the chicken gut microbiome revealed by metagenomics and culture.</title>
        <authorList>
            <person name="Gilroy R."/>
            <person name="Ravi A."/>
            <person name="Getino M."/>
            <person name="Pursley I."/>
            <person name="Horton D.L."/>
            <person name="Alikhan N.F."/>
            <person name="Baker D."/>
            <person name="Gharbi K."/>
            <person name="Hall N."/>
            <person name="Watson M."/>
            <person name="Adriaenssens E.M."/>
            <person name="Foster-Nyarko E."/>
            <person name="Jarju S."/>
            <person name="Secka A."/>
            <person name="Antonio M."/>
            <person name="Oren A."/>
            <person name="Chaudhuri R.R."/>
            <person name="La Ragione R."/>
            <person name="Hildebrand F."/>
            <person name="Pallen M.J."/>
        </authorList>
    </citation>
    <scope>NUCLEOTIDE SEQUENCE</scope>
    <source>
        <strain evidence="6">Gambia15-2214</strain>
    </source>
</reference>
<dbReference type="InterPro" id="IPR002579">
    <property type="entry name" value="Met_Sox_Rdtase_MsrB_dom"/>
</dbReference>
<dbReference type="GO" id="GO:0005737">
    <property type="term" value="C:cytoplasm"/>
    <property type="evidence" value="ECO:0007669"/>
    <property type="project" value="TreeGrafter"/>
</dbReference>
<dbReference type="PROSITE" id="PS51790">
    <property type="entry name" value="MSRB"/>
    <property type="match status" value="1"/>
</dbReference>